<dbReference type="STRING" id="192814.GCA_900166575_03520"/>
<dbReference type="CDD" id="cd00077">
    <property type="entry name" value="HDc"/>
    <property type="match status" value="1"/>
</dbReference>
<evidence type="ECO:0000259" key="1">
    <source>
        <dbReference type="PROSITE" id="PS51832"/>
    </source>
</evidence>
<dbReference type="SMART" id="SM00471">
    <property type="entry name" value="HDc"/>
    <property type="match status" value="1"/>
</dbReference>
<feature type="domain" description="HD-GYP" evidence="1">
    <location>
        <begin position="113"/>
        <end position="309"/>
    </location>
</feature>
<dbReference type="EMBL" id="SRJC01000003">
    <property type="protein sequence ID" value="TGB02206.1"/>
    <property type="molecule type" value="Genomic_DNA"/>
</dbReference>
<dbReference type="Proteomes" id="UP000297982">
    <property type="component" value="Unassembled WGS sequence"/>
</dbReference>
<dbReference type="AlphaFoldDB" id="A0A4Z0GXY9"/>
<proteinExistence type="predicted"/>
<dbReference type="NCBIfam" id="TIGR00277">
    <property type="entry name" value="HDIG"/>
    <property type="match status" value="1"/>
</dbReference>
<sequence length="364" mass="40974">MRLTLTSSLQAGNRLGKTIYNDNGKILLSSGVHLTERMIERLADFHITYVYIEDADTADIESHYPIPEELRVEAVKSIKKSFRDAQDSETLKKGFVFEKSAQEMNGIVRSIMMELQQHKEAITLLSDVFTYDDYIFTHSLNVTMYALTLGKQLQLPYNKLEKLGMGAILHDVGKMMVPREVLLKPGKLTNSEFELIKTHAEAGFDLLRSSREIPLVAAHCAFQHHERLDGSGYPRGLVGDDIHDFGKILAIADVFDAITSNRVYRNAMLPHEGLEIIYSGAGTLFDQHMVEAFRKCIAIYPNGLSIELNDGRKGIVVRQNPSLCDRPIVRIFEDNGLELKDKYDIDLAKELNVVVKNCDTISVG</sequence>
<evidence type="ECO:0000313" key="2">
    <source>
        <dbReference type="EMBL" id="TGB02206.1"/>
    </source>
</evidence>
<reference evidence="2 3" key="1">
    <citation type="journal article" date="2003" name="Int. J. Syst. Evol. Microbiol.">
        <title>Halobacillus salinus sp. nov., isolated from a salt lake on the coast of the East Sea in Korea.</title>
        <authorList>
            <person name="Yoon J.H."/>
            <person name="Kang K.H."/>
            <person name="Park Y.H."/>
        </authorList>
    </citation>
    <scope>NUCLEOTIDE SEQUENCE [LARGE SCALE GENOMIC DNA]</scope>
    <source>
        <strain evidence="2 3">HSL-3</strain>
    </source>
</reference>
<dbReference type="PANTHER" id="PTHR43155:SF2">
    <property type="entry name" value="CYCLIC DI-GMP PHOSPHODIESTERASE PA4108"/>
    <property type="match status" value="1"/>
</dbReference>
<dbReference type="SUPFAM" id="SSF109604">
    <property type="entry name" value="HD-domain/PDEase-like"/>
    <property type="match status" value="1"/>
</dbReference>
<dbReference type="PANTHER" id="PTHR43155">
    <property type="entry name" value="CYCLIC DI-GMP PHOSPHODIESTERASE PA4108-RELATED"/>
    <property type="match status" value="1"/>
</dbReference>
<dbReference type="RefSeq" id="WP_135327903.1">
    <property type="nucleotide sequence ID" value="NZ_SRJC01000003.1"/>
</dbReference>
<dbReference type="InterPro" id="IPR003607">
    <property type="entry name" value="HD/PDEase_dom"/>
</dbReference>
<protein>
    <submittedName>
        <fullName evidence="2">HD-GYP domain-containing protein</fullName>
    </submittedName>
</protein>
<dbReference type="InterPro" id="IPR037522">
    <property type="entry name" value="HD_GYP_dom"/>
</dbReference>
<accession>A0A4Z0GXY9</accession>
<name>A0A4Z0GXY9_9BACI</name>
<gene>
    <name evidence="2" type="ORF">E4663_12740</name>
</gene>
<dbReference type="Pfam" id="PF13487">
    <property type="entry name" value="HD_5"/>
    <property type="match status" value="1"/>
</dbReference>
<dbReference type="PROSITE" id="PS51832">
    <property type="entry name" value="HD_GYP"/>
    <property type="match status" value="1"/>
</dbReference>
<dbReference type="Gene3D" id="1.10.3210.10">
    <property type="entry name" value="Hypothetical protein af1432"/>
    <property type="match status" value="1"/>
</dbReference>
<keyword evidence="3" id="KW-1185">Reference proteome</keyword>
<dbReference type="InterPro" id="IPR006675">
    <property type="entry name" value="HDIG_dom"/>
</dbReference>
<comment type="caution">
    <text evidence="2">The sequence shown here is derived from an EMBL/GenBank/DDBJ whole genome shotgun (WGS) entry which is preliminary data.</text>
</comment>
<organism evidence="2 3">
    <name type="scientific">Halobacillus salinus</name>
    <dbReference type="NCBI Taxonomy" id="192814"/>
    <lineage>
        <taxon>Bacteria</taxon>
        <taxon>Bacillati</taxon>
        <taxon>Bacillota</taxon>
        <taxon>Bacilli</taxon>
        <taxon>Bacillales</taxon>
        <taxon>Bacillaceae</taxon>
        <taxon>Halobacillus</taxon>
    </lineage>
</organism>
<evidence type="ECO:0000313" key="3">
    <source>
        <dbReference type="Proteomes" id="UP000297982"/>
    </source>
</evidence>